<dbReference type="Proteomes" id="UP000075787">
    <property type="component" value="Unassembled WGS sequence"/>
</dbReference>
<evidence type="ECO:0000256" key="3">
    <source>
        <dbReference type="RuleBase" id="RU000363"/>
    </source>
</evidence>
<dbReference type="PRINTS" id="PR00081">
    <property type="entry name" value="GDHRDH"/>
</dbReference>
<protein>
    <submittedName>
        <fullName evidence="5">Oxidoreductase</fullName>
    </submittedName>
</protein>
<sequence length="252" mass="25967">MSTPLSSSRPFAGRTVLVTGASSGIGAAIGRRLAADGAAVMLAARRTDRLEALAAKITAAGGTAAIATVDIADRAAVQRLADETEARFGAIDVLVNNAGLMPLSPLAAGKVDEWERMVDVNLKGVLYGIAAVLPKMQAQGRGHVINVASVAAHKVFPGAAVYCATKFAVRALSEGLRMEAGPKIRTTVISPGTVATELADTITVPEVAAMVRRYQEIAIGPEAIADAVAYAMAQPATVDVNEIVIRPTAQDL</sequence>
<gene>
    <name evidence="5" type="ORF">AUP44_07685</name>
</gene>
<name>A0A162KPL5_9PROT</name>
<dbReference type="SUPFAM" id="SSF51735">
    <property type="entry name" value="NAD(P)-binding Rossmann-fold domains"/>
    <property type="match status" value="1"/>
</dbReference>
<comment type="caution">
    <text evidence="5">The sequence shown here is derived from an EMBL/GenBank/DDBJ whole genome shotgun (WGS) entry which is preliminary data.</text>
</comment>
<dbReference type="InterPro" id="IPR020904">
    <property type="entry name" value="Sc_DH/Rdtase_CS"/>
</dbReference>
<evidence type="ECO:0000313" key="6">
    <source>
        <dbReference type="Proteomes" id="UP000075787"/>
    </source>
</evidence>
<proteinExistence type="inferred from homology"/>
<dbReference type="Pfam" id="PF00106">
    <property type="entry name" value="adh_short"/>
    <property type="match status" value="1"/>
</dbReference>
<dbReference type="AlphaFoldDB" id="A0A162KPL5"/>
<dbReference type="SMART" id="SM00822">
    <property type="entry name" value="PKS_KR"/>
    <property type="match status" value="1"/>
</dbReference>
<evidence type="ECO:0000256" key="2">
    <source>
        <dbReference type="ARBA" id="ARBA00023002"/>
    </source>
</evidence>
<dbReference type="InterPro" id="IPR002347">
    <property type="entry name" value="SDR_fam"/>
</dbReference>
<dbReference type="Gene3D" id="3.40.50.720">
    <property type="entry name" value="NAD(P)-binding Rossmann-like Domain"/>
    <property type="match status" value="1"/>
</dbReference>
<dbReference type="PROSITE" id="PS00061">
    <property type="entry name" value="ADH_SHORT"/>
    <property type="match status" value="1"/>
</dbReference>
<dbReference type="InterPro" id="IPR036291">
    <property type="entry name" value="NAD(P)-bd_dom_sf"/>
</dbReference>
<dbReference type="PANTHER" id="PTHR43115:SF4">
    <property type="entry name" value="DEHYDROGENASE_REDUCTASE SDR FAMILY MEMBER 11"/>
    <property type="match status" value="1"/>
</dbReference>
<dbReference type="PRINTS" id="PR00080">
    <property type="entry name" value="SDRFAMILY"/>
</dbReference>
<organism evidence="5 6">
    <name type="scientific">Tistrella mobilis</name>
    <dbReference type="NCBI Taxonomy" id="171437"/>
    <lineage>
        <taxon>Bacteria</taxon>
        <taxon>Pseudomonadati</taxon>
        <taxon>Pseudomonadota</taxon>
        <taxon>Alphaproteobacteria</taxon>
        <taxon>Geminicoccales</taxon>
        <taxon>Geminicoccaceae</taxon>
        <taxon>Tistrella</taxon>
    </lineage>
</organism>
<keyword evidence="2" id="KW-0560">Oxidoreductase</keyword>
<evidence type="ECO:0000313" key="5">
    <source>
        <dbReference type="EMBL" id="KYO51806.1"/>
    </source>
</evidence>
<dbReference type="FunFam" id="3.40.50.720:FF:000047">
    <property type="entry name" value="NADP-dependent L-serine/L-allo-threonine dehydrogenase"/>
    <property type="match status" value="1"/>
</dbReference>
<comment type="similarity">
    <text evidence="1 3">Belongs to the short-chain dehydrogenases/reductases (SDR) family.</text>
</comment>
<dbReference type="OrthoDB" id="9810734at2"/>
<feature type="domain" description="Ketoreductase" evidence="4">
    <location>
        <begin position="14"/>
        <end position="187"/>
    </location>
</feature>
<accession>A0A162KPL5</accession>
<evidence type="ECO:0000256" key="1">
    <source>
        <dbReference type="ARBA" id="ARBA00006484"/>
    </source>
</evidence>
<dbReference type="PANTHER" id="PTHR43115">
    <property type="entry name" value="DEHYDROGENASE/REDUCTASE SDR FAMILY MEMBER 11"/>
    <property type="match status" value="1"/>
</dbReference>
<evidence type="ECO:0000259" key="4">
    <source>
        <dbReference type="SMART" id="SM00822"/>
    </source>
</evidence>
<reference evidence="5 6" key="1">
    <citation type="submission" date="2015-12" db="EMBL/GenBank/DDBJ databases">
        <title>Genome sequence of Tistrella mobilis MCCC 1A02139.</title>
        <authorList>
            <person name="Lu L."/>
            <person name="Lai Q."/>
            <person name="Shao Z."/>
            <person name="Qian P."/>
        </authorList>
    </citation>
    <scope>NUCLEOTIDE SEQUENCE [LARGE SCALE GENOMIC DNA]</scope>
    <source>
        <strain evidence="5 6">MCCC 1A02139</strain>
    </source>
</reference>
<dbReference type="RefSeq" id="WP_062765479.1">
    <property type="nucleotide sequence ID" value="NZ_CP121045.1"/>
</dbReference>
<dbReference type="GO" id="GO:0016616">
    <property type="term" value="F:oxidoreductase activity, acting on the CH-OH group of donors, NAD or NADP as acceptor"/>
    <property type="evidence" value="ECO:0007669"/>
    <property type="project" value="UniProtKB-ARBA"/>
</dbReference>
<dbReference type="InterPro" id="IPR057326">
    <property type="entry name" value="KR_dom"/>
</dbReference>
<dbReference type="GeneID" id="97242280"/>
<dbReference type="EMBL" id="LPZR01000165">
    <property type="protein sequence ID" value="KYO51806.1"/>
    <property type="molecule type" value="Genomic_DNA"/>
</dbReference>